<reference evidence="6 7" key="1">
    <citation type="submission" date="2019-10" db="EMBL/GenBank/DDBJ databases">
        <title>Genome diversity of Sutterella seckii.</title>
        <authorList>
            <person name="Chaplin A.V."/>
            <person name="Sokolova S.R."/>
            <person name="Mosin K.A."/>
            <person name="Ivanova E.L."/>
            <person name="Kochetkova T.O."/>
            <person name="Goltsov A.Y."/>
            <person name="Trofimov D.Y."/>
            <person name="Efimov B.A."/>
        </authorList>
    </citation>
    <scope>NUCLEOTIDE SEQUENCE [LARGE SCALE GENOMIC DNA]</scope>
    <source>
        <strain evidence="6 7">ASD3426</strain>
    </source>
</reference>
<dbReference type="Pfam" id="PF05128">
    <property type="entry name" value="DUF697"/>
    <property type="match status" value="1"/>
</dbReference>
<proteinExistence type="predicted"/>
<keyword evidence="2 5" id="KW-0812">Transmembrane</keyword>
<accession>A0AAI9WM32</accession>
<dbReference type="EMBL" id="WEHW01000083">
    <property type="protein sequence ID" value="KAB7649477.1"/>
    <property type="molecule type" value="Genomic_DNA"/>
</dbReference>
<evidence type="ECO:0000256" key="3">
    <source>
        <dbReference type="ARBA" id="ARBA00022989"/>
    </source>
</evidence>
<evidence type="ECO:0000256" key="5">
    <source>
        <dbReference type="SAM" id="Phobius"/>
    </source>
</evidence>
<dbReference type="GO" id="GO:0016020">
    <property type="term" value="C:membrane"/>
    <property type="evidence" value="ECO:0007669"/>
    <property type="project" value="UniProtKB-SubCell"/>
</dbReference>
<dbReference type="RefSeq" id="WP_152157169.1">
    <property type="nucleotide sequence ID" value="NZ_WEHW01000083.1"/>
</dbReference>
<evidence type="ECO:0000256" key="4">
    <source>
        <dbReference type="ARBA" id="ARBA00023136"/>
    </source>
</evidence>
<keyword evidence="4 5" id="KW-0472">Membrane</keyword>
<protein>
    <submittedName>
        <fullName evidence="6">DUF697 domain-containing protein</fullName>
    </submittedName>
</protein>
<name>A0AAI9WM32_9BURK</name>
<keyword evidence="3 5" id="KW-1133">Transmembrane helix</keyword>
<evidence type="ECO:0000313" key="7">
    <source>
        <dbReference type="Proteomes" id="UP000469462"/>
    </source>
</evidence>
<comment type="subcellular location">
    <subcellularLocation>
        <location evidence="1">Membrane</location>
        <topology evidence="1">Multi-pass membrane protein</topology>
    </subcellularLocation>
</comment>
<dbReference type="Proteomes" id="UP000469462">
    <property type="component" value="Unassembled WGS sequence"/>
</dbReference>
<evidence type="ECO:0000256" key="1">
    <source>
        <dbReference type="ARBA" id="ARBA00004141"/>
    </source>
</evidence>
<evidence type="ECO:0000313" key="6">
    <source>
        <dbReference type="EMBL" id="KAB7649477.1"/>
    </source>
</evidence>
<gene>
    <name evidence="6" type="ORF">GBM96_11320</name>
</gene>
<dbReference type="AlphaFoldDB" id="A0AAI9WM32"/>
<organism evidence="6 7">
    <name type="scientific">Sutterella seckii</name>
    <dbReference type="NCBI Taxonomy" id="1944635"/>
    <lineage>
        <taxon>Bacteria</taxon>
        <taxon>Pseudomonadati</taxon>
        <taxon>Pseudomonadota</taxon>
        <taxon>Betaproteobacteria</taxon>
        <taxon>Burkholderiales</taxon>
        <taxon>Sutterellaceae</taxon>
        <taxon>Sutterella</taxon>
    </lineage>
</organism>
<evidence type="ECO:0000256" key="2">
    <source>
        <dbReference type="ARBA" id="ARBA00022692"/>
    </source>
</evidence>
<dbReference type="InterPro" id="IPR021147">
    <property type="entry name" value="DUF697"/>
</dbReference>
<comment type="caution">
    <text evidence="6">The sequence shown here is derived from an EMBL/GenBank/DDBJ whole genome shotgun (WGS) entry which is preliminary data.</text>
</comment>
<sequence>MTDKKTMKAAAVEGASEAVEKVETLEAPVPAAAEKPVEAEAPCCAEACEKAEAPCECECKCEEKAECCCDKARKIDEIIRKHVYGAVGVGLVPVPLLDVAGFMGVQLNMIRRMCEVYNLPFSEKVCRKVITTLVGGITPVALTPIAFSLLKVVPVVGYTASAASLAALGGGATYAVGRIYAKHFANGGTTENLEPSSVKEDFKKAYESGKGMVKEAVQKVKGESKAAPAEA</sequence>
<feature type="transmembrane region" description="Helical" evidence="5">
    <location>
        <begin position="156"/>
        <end position="176"/>
    </location>
</feature>
<keyword evidence="7" id="KW-1185">Reference proteome</keyword>